<dbReference type="PANTHER" id="PTHR42695:SF5">
    <property type="entry name" value="GLUTAMINE AMIDOTRANSFERASE YLR126C-RELATED"/>
    <property type="match status" value="1"/>
</dbReference>
<dbReference type="AlphaFoldDB" id="A0A1Y5R9Y4"/>
<dbReference type="InterPro" id="IPR029062">
    <property type="entry name" value="Class_I_gatase-like"/>
</dbReference>
<dbReference type="GO" id="GO:0005829">
    <property type="term" value="C:cytosol"/>
    <property type="evidence" value="ECO:0007669"/>
    <property type="project" value="TreeGrafter"/>
</dbReference>
<evidence type="ECO:0000313" key="2">
    <source>
        <dbReference type="EMBL" id="SLN12463.1"/>
    </source>
</evidence>
<dbReference type="SUPFAM" id="SSF52317">
    <property type="entry name" value="Class I glutamine amidotransferase-like"/>
    <property type="match status" value="1"/>
</dbReference>
<dbReference type="Gene3D" id="3.40.50.880">
    <property type="match status" value="1"/>
</dbReference>
<dbReference type="OrthoDB" id="9794816at2"/>
<dbReference type="PROSITE" id="PS51273">
    <property type="entry name" value="GATASE_TYPE_1"/>
    <property type="match status" value="1"/>
</dbReference>
<dbReference type="InterPro" id="IPR044992">
    <property type="entry name" value="ChyE-like"/>
</dbReference>
<sequence length="253" mass="27975">MIPAKSSPKILLIVHQRYSDPGRVGLRLRTHGMDLEIRRPACGDSLPDSMDDYAGAVVFGGPMSANDDHEAFIRDELAWIPRAVESGKPFLGICLGAQLLARTLGATVTPHADEMAEIGYFPICPTAAGRDLFEPGFHVFQWHVEGFGVPDSAELLATGDIFRNQAFRYGRNAYGLQFHPEVTEAMNRRWTIKGAARLSNRGAQSAEEQLAGRARHDNRMSRWLDRFIVHWLDQEQAPVKVASAEQPALVAGD</sequence>
<dbReference type="Pfam" id="PF00117">
    <property type="entry name" value="GATase"/>
    <property type="match status" value="1"/>
</dbReference>
<gene>
    <name evidence="2" type="ORF">OCH7691_00162</name>
</gene>
<dbReference type="InterPro" id="IPR017926">
    <property type="entry name" value="GATASE"/>
</dbReference>
<keyword evidence="2" id="KW-0315">Glutamine amidotransferase</keyword>
<evidence type="ECO:0000259" key="1">
    <source>
        <dbReference type="Pfam" id="PF00117"/>
    </source>
</evidence>
<proteinExistence type="predicted"/>
<dbReference type="CDD" id="cd01741">
    <property type="entry name" value="GATase1_1"/>
    <property type="match status" value="1"/>
</dbReference>
<accession>A0A1Y5R9Y4</accession>
<dbReference type="Proteomes" id="UP000193200">
    <property type="component" value="Unassembled WGS sequence"/>
</dbReference>
<dbReference type="PANTHER" id="PTHR42695">
    <property type="entry name" value="GLUTAMINE AMIDOTRANSFERASE YLR126C-RELATED"/>
    <property type="match status" value="1"/>
</dbReference>
<name>A0A1Y5R9Y4_9PROT</name>
<keyword evidence="2" id="KW-0808">Transferase</keyword>
<dbReference type="InParanoid" id="A0A1Y5R9Y4"/>
<feature type="domain" description="Glutamine amidotransferase" evidence="1">
    <location>
        <begin position="49"/>
        <end position="184"/>
    </location>
</feature>
<dbReference type="GO" id="GO:0016740">
    <property type="term" value="F:transferase activity"/>
    <property type="evidence" value="ECO:0007669"/>
    <property type="project" value="UniProtKB-KW"/>
</dbReference>
<organism evidence="2 3">
    <name type="scientific">Oceanibacterium hippocampi</name>
    <dbReference type="NCBI Taxonomy" id="745714"/>
    <lineage>
        <taxon>Bacteria</taxon>
        <taxon>Pseudomonadati</taxon>
        <taxon>Pseudomonadota</taxon>
        <taxon>Alphaproteobacteria</taxon>
        <taxon>Sneathiellales</taxon>
        <taxon>Sneathiellaceae</taxon>
        <taxon>Oceanibacterium</taxon>
    </lineage>
</organism>
<dbReference type="RefSeq" id="WP_085881530.1">
    <property type="nucleotide sequence ID" value="NZ_FWFR01000001.1"/>
</dbReference>
<protein>
    <submittedName>
        <fullName evidence="2">Glutamine amidotransferase</fullName>
    </submittedName>
</protein>
<dbReference type="EMBL" id="FWFR01000001">
    <property type="protein sequence ID" value="SLN12463.1"/>
    <property type="molecule type" value="Genomic_DNA"/>
</dbReference>
<reference evidence="2 3" key="1">
    <citation type="submission" date="2017-03" db="EMBL/GenBank/DDBJ databases">
        <authorList>
            <person name="Afonso C.L."/>
            <person name="Miller P.J."/>
            <person name="Scott M.A."/>
            <person name="Spackman E."/>
            <person name="Goraichik I."/>
            <person name="Dimitrov K.M."/>
            <person name="Suarez D.L."/>
            <person name="Swayne D.E."/>
        </authorList>
    </citation>
    <scope>NUCLEOTIDE SEQUENCE [LARGE SCALE GENOMIC DNA]</scope>
    <source>
        <strain evidence="2 3">CECT 7691</strain>
    </source>
</reference>
<evidence type="ECO:0000313" key="3">
    <source>
        <dbReference type="Proteomes" id="UP000193200"/>
    </source>
</evidence>
<dbReference type="FunFam" id="3.40.50.880:FF:000033">
    <property type="entry name" value="Glutamine amidotransferase class-I"/>
    <property type="match status" value="1"/>
</dbReference>
<keyword evidence="3" id="KW-1185">Reference proteome</keyword>